<dbReference type="EMBL" id="OW152839">
    <property type="protein sequence ID" value="CAH2060714.1"/>
    <property type="molecule type" value="Genomic_DNA"/>
</dbReference>
<protein>
    <submittedName>
        <fullName evidence="2">Uncharacterized protein</fullName>
    </submittedName>
</protein>
<feature type="region of interest" description="Disordered" evidence="1">
    <location>
        <begin position="61"/>
        <end position="91"/>
    </location>
</feature>
<gene>
    <name evidence="2" type="ORF">IPOD504_LOCUS11158</name>
</gene>
<organism evidence="2 3">
    <name type="scientific">Iphiclides podalirius</name>
    <name type="common">scarce swallowtail</name>
    <dbReference type="NCBI Taxonomy" id="110791"/>
    <lineage>
        <taxon>Eukaryota</taxon>
        <taxon>Metazoa</taxon>
        <taxon>Ecdysozoa</taxon>
        <taxon>Arthropoda</taxon>
        <taxon>Hexapoda</taxon>
        <taxon>Insecta</taxon>
        <taxon>Pterygota</taxon>
        <taxon>Neoptera</taxon>
        <taxon>Endopterygota</taxon>
        <taxon>Lepidoptera</taxon>
        <taxon>Glossata</taxon>
        <taxon>Ditrysia</taxon>
        <taxon>Papilionoidea</taxon>
        <taxon>Papilionidae</taxon>
        <taxon>Papilioninae</taxon>
        <taxon>Iphiclides</taxon>
    </lineage>
</organism>
<keyword evidence="3" id="KW-1185">Reference proteome</keyword>
<evidence type="ECO:0000313" key="3">
    <source>
        <dbReference type="Proteomes" id="UP000837857"/>
    </source>
</evidence>
<evidence type="ECO:0000313" key="2">
    <source>
        <dbReference type="EMBL" id="CAH2060714.1"/>
    </source>
</evidence>
<accession>A0ABN8IP39</accession>
<evidence type="ECO:0000256" key="1">
    <source>
        <dbReference type="SAM" id="MobiDB-lite"/>
    </source>
</evidence>
<name>A0ABN8IP39_9NEOP</name>
<proteinExistence type="predicted"/>
<dbReference type="Proteomes" id="UP000837857">
    <property type="component" value="Chromosome 27"/>
</dbReference>
<feature type="region of interest" description="Disordered" evidence="1">
    <location>
        <begin position="107"/>
        <end position="130"/>
    </location>
</feature>
<feature type="non-terminal residue" evidence="2">
    <location>
        <position position="1"/>
    </location>
</feature>
<reference evidence="2" key="1">
    <citation type="submission" date="2022-03" db="EMBL/GenBank/DDBJ databases">
        <authorList>
            <person name="Martin H S."/>
        </authorList>
    </citation>
    <scope>NUCLEOTIDE SEQUENCE</scope>
</reference>
<sequence length="130" mass="14194">MQKKVASLLRGSISRTHDLRGWEGSLYKHRSPLTSNAAPRDGIYALSRTVGVGRCDSADKLSGQDSCVQEPNALDSARPPPHRASPGKPVQFVPGCRARRSFCERSAAASSRYEKHPSVAKRNQCRGFTT</sequence>